<comment type="caution">
    <text evidence="2">The sequence shown here is derived from an EMBL/GenBank/DDBJ whole genome shotgun (WGS) entry which is preliminary data.</text>
</comment>
<keyword evidence="1" id="KW-0812">Transmembrane</keyword>
<feature type="transmembrane region" description="Helical" evidence="1">
    <location>
        <begin position="74"/>
        <end position="91"/>
    </location>
</feature>
<feature type="transmembrane region" description="Helical" evidence="1">
    <location>
        <begin position="103"/>
        <end position="122"/>
    </location>
</feature>
<feature type="transmembrane region" description="Helical" evidence="1">
    <location>
        <begin position="162"/>
        <end position="185"/>
    </location>
</feature>
<name>A0A7J3XX41_9CREN</name>
<dbReference type="AlphaFoldDB" id="A0A7J3XX41"/>
<protein>
    <submittedName>
        <fullName evidence="2">Uncharacterized protein</fullName>
    </submittedName>
</protein>
<reference evidence="2" key="1">
    <citation type="journal article" date="2020" name="mSystems">
        <title>Genome- and Community-Level Interaction Insights into Carbon Utilization and Element Cycling Functions of Hydrothermarchaeota in Hydrothermal Sediment.</title>
        <authorList>
            <person name="Zhou Z."/>
            <person name="Liu Y."/>
            <person name="Xu W."/>
            <person name="Pan J."/>
            <person name="Luo Z.H."/>
            <person name="Li M."/>
        </authorList>
    </citation>
    <scope>NUCLEOTIDE SEQUENCE [LARGE SCALE GENOMIC DNA]</scope>
    <source>
        <strain evidence="2">SpSt-110</strain>
    </source>
</reference>
<keyword evidence="1" id="KW-0472">Membrane</keyword>
<keyword evidence="1" id="KW-1133">Transmembrane helix</keyword>
<gene>
    <name evidence="2" type="ORF">ENM60_00535</name>
</gene>
<sequence length="454" mass="49269">MDILYLAYYLSILTYILGAALRGLPIPLVSIKKLGSRLMVDGVFSALLVFSYKGIVFSISYFSALLGSNWDAFNAWYIAEAAVLTTLFLVLKTIGFVYNKIGLGFLASGLISPLVSLLIDVLVTVTVFYLAVSVIYATAKALIAVGLLLYSVPFRLTRPAGAVLIALPIVFSIGAPFLPSFISLFSTFTPPDQQLIQGEPALINLVDLVGNPVAYFVLNSSGEEGNLLYTYLSDSKGVVNATSIEKWIPLGPQVLDFLLPGSKYTVEANITGGSTPLNLTYRVPNVISINVNHFIYYNTDEAIVENTTRGNGTLTVVFNVLYNTKVYVVYEENSSLIISVDGNTGGGYETFFEWFNVKYKAFIADLSPGVHTLSVQIGELNISKPDVSEVSYLESTVEKESVMPLAVSLVSLTFFRLLVLPIVYILILVSATLGLAKLLGGVEARISRVMVFGP</sequence>
<feature type="transmembrane region" description="Helical" evidence="1">
    <location>
        <begin position="6"/>
        <end position="26"/>
    </location>
</feature>
<feature type="transmembrane region" description="Helical" evidence="1">
    <location>
        <begin position="414"/>
        <end position="440"/>
    </location>
</feature>
<evidence type="ECO:0000256" key="1">
    <source>
        <dbReference type="SAM" id="Phobius"/>
    </source>
</evidence>
<feature type="transmembrane region" description="Helical" evidence="1">
    <location>
        <begin position="38"/>
        <end position="62"/>
    </location>
</feature>
<dbReference type="EMBL" id="DRYK01000014">
    <property type="protein sequence ID" value="HHP67278.1"/>
    <property type="molecule type" value="Genomic_DNA"/>
</dbReference>
<evidence type="ECO:0000313" key="2">
    <source>
        <dbReference type="EMBL" id="HHP67278.1"/>
    </source>
</evidence>
<feature type="transmembrane region" description="Helical" evidence="1">
    <location>
        <begin position="128"/>
        <end position="150"/>
    </location>
</feature>
<accession>A0A7J3XX41</accession>
<organism evidence="2">
    <name type="scientific">Thermogladius calderae</name>
    <dbReference type="NCBI Taxonomy" id="1200300"/>
    <lineage>
        <taxon>Archaea</taxon>
        <taxon>Thermoproteota</taxon>
        <taxon>Thermoprotei</taxon>
        <taxon>Desulfurococcales</taxon>
        <taxon>Desulfurococcaceae</taxon>
        <taxon>Thermogladius</taxon>
    </lineage>
</organism>
<proteinExistence type="predicted"/>